<feature type="transmembrane region" description="Helical" evidence="9">
    <location>
        <begin position="380"/>
        <end position="401"/>
    </location>
</feature>
<evidence type="ECO:0000256" key="5">
    <source>
        <dbReference type="ARBA" id="ARBA00022824"/>
    </source>
</evidence>
<evidence type="ECO:0000256" key="8">
    <source>
        <dbReference type="ARBA" id="ARBA00045912"/>
    </source>
</evidence>
<feature type="transmembrane region" description="Helical" evidence="9">
    <location>
        <begin position="142"/>
        <end position="161"/>
    </location>
</feature>
<feature type="transmembrane region" description="Helical" evidence="9">
    <location>
        <begin position="447"/>
        <end position="468"/>
    </location>
</feature>
<keyword evidence="10" id="KW-1185">Reference proteome</keyword>
<dbReference type="OMA" id="WPGKLFG"/>
<keyword evidence="4 9" id="KW-0812">Transmembrane</keyword>
<name>A0A7I4YM63_HAECO</name>
<feature type="transmembrane region" description="Helical" evidence="9">
    <location>
        <begin position="75"/>
        <end position="97"/>
    </location>
</feature>
<dbReference type="Pfam" id="PF04506">
    <property type="entry name" value="Rft-1"/>
    <property type="match status" value="1"/>
</dbReference>
<evidence type="ECO:0000256" key="7">
    <source>
        <dbReference type="ARBA" id="ARBA00023136"/>
    </source>
</evidence>
<dbReference type="AlphaFoldDB" id="A0A7I4YM63"/>
<evidence type="ECO:0000256" key="2">
    <source>
        <dbReference type="ARBA" id="ARBA00004922"/>
    </source>
</evidence>
<feature type="transmembrane region" description="Helical" evidence="9">
    <location>
        <begin position="349"/>
        <end position="373"/>
    </location>
</feature>
<evidence type="ECO:0000256" key="1">
    <source>
        <dbReference type="ARBA" id="ARBA00004477"/>
    </source>
</evidence>
<comment type="similarity">
    <text evidence="3 9">Belongs to the RFT1 family.</text>
</comment>
<dbReference type="GO" id="GO:0006488">
    <property type="term" value="P:dolichol-linked oligosaccharide biosynthetic process"/>
    <property type="evidence" value="ECO:0007669"/>
    <property type="project" value="InterPro"/>
</dbReference>
<feature type="transmembrane region" description="Helical" evidence="9">
    <location>
        <begin position="36"/>
        <end position="54"/>
    </location>
</feature>
<dbReference type="PANTHER" id="PTHR13117">
    <property type="entry name" value="ENDOPLASMIC RETICULUM MULTISPAN TRANSMEMBRANE PROTEIN-RELATED"/>
    <property type="match status" value="1"/>
</dbReference>
<keyword evidence="6 9" id="KW-1133">Transmembrane helix</keyword>
<keyword evidence="7 9" id="KW-0472">Membrane</keyword>
<evidence type="ECO:0000313" key="11">
    <source>
        <dbReference type="WBParaSite" id="HCON_00119200-00001"/>
    </source>
</evidence>
<protein>
    <recommendedName>
        <fullName evidence="9">Protein RFT1 homolog</fullName>
    </recommendedName>
</protein>
<feature type="transmembrane region" description="Helical" evidence="9">
    <location>
        <begin position="167"/>
        <end position="189"/>
    </location>
</feature>
<proteinExistence type="inferred from homology"/>
<dbReference type="OrthoDB" id="9979195at2759"/>
<dbReference type="GO" id="GO:0005789">
    <property type="term" value="C:endoplasmic reticulum membrane"/>
    <property type="evidence" value="ECO:0007669"/>
    <property type="project" value="UniProtKB-SubCell"/>
</dbReference>
<dbReference type="GO" id="GO:0034203">
    <property type="term" value="P:glycolipid translocation"/>
    <property type="evidence" value="ECO:0007669"/>
    <property type="project" value="TreeGrafter"/>
</dbReference>
<evidence type="ECO:0000256" key="4">
    <source>
        <dbReference type="ARBA" id="ARBA00022692"/>
    </source>
</evidence>
<reference evidence="11" key="1">
    <citation type="submission" date="2020-12" db="UniProtKB">
        <authorList>
            <consortium name="WormBaseParasite"/>
        </authorList>
    </citation>
    <scope>IDENTIFICATION</scope>
    <source>
        <strain evidence="11">MHco3</strain>
    </source>
</reference>
<feature type="transmembrane region" description="Helical" evidence="9">
    <location>
        <begin position="480"/>
        <end position="501"/>
    </location>
</feature>
<comment type="pathway">
    <text evidence="2">Protein modification; protein glycosylation.</text>
</comment>
<evidence type="ECO:0000256" key="9">
    <source>
        <dbReference type="RuleBase" id="RU365067"/>
    </source>
</evidence>
<keyword evidence="5" id="KW-0256">Endoplasmic reticulum</keyword>
<evidence type="ECO:0000256" key="3">
    <source>
        <dbReference type="ARBA" id="ARBA00010288"/>
    </source>
</evidence>
<comment type="function">
    <text evidence="8 9">Intramembrane glycolipid transporter that operates in the biosynthetic pathway of dolichol-linked oligosaccharides, the glycan precursors employed in protein asparagine (N)-glycosylation. The sequential addition of sugars to dolichol pyrophosphate produces dolichol-linked oligosaccharides containing fourteen sugars, including two GlcNAcs, nine mannoses and three glucoses. Once assembled, the oligosaccharide is transferred from the lipid to nascent proteins by oligosaccharyltransferases. The assembly of dolichol-linked oligosaccharides begins on the cytosolic side of the endoplasmic reticulum membrane and finishes in its lumen. RFT1 could mediate the translocation of the cytosolically oriented intermediate DolPP-GlcNAc2Man5, produced by ALG11, into the ER lumen where dolichol-linked oligosaccharides assembly continues. However, the intramembrane lipid transporter activity could not be confirmed in vitro.</text>
</comment>
<dbReference type="WBParaSite" id="HCON_00119200-00001">
    <property type="protein sequence ID" value="HCON_00119200-00001"/>
    <property type="gene ID" value="HCON_00119200"/>
</dbReference>
<dbReference type="Proteomes" id="UP000025227">
    <property type="component" value="Unplaced"/>
</dbReference>
<evidence type="ECO:0000313" key="10">
    <source>
        <dbReference type="Proteomes" id="UP000025227"/>
    </source>
</evidence>
<dbReference type="PANTHER" id="PTHR13117:SF5">
    <property type="entry name" value="PROTEIN RFT1 HOMOLOG"/>
    <property type="match status" value="1"/>
</dbReference>
<comment type="subcellular location">
    <subcellularLocation>
        <location evidence="1 9">Endoplasmic reticulum membrane</location>
        <topology evidence="1 9">Multi-pass membrane protein</topology>
    </subcellularLocation>
</comment>
<feature type="transmembrane region" description="Helical" evidence="9">
    <location>
        <begin position="308"/>
        <end position="329"/>
    </location>
</feature>
<dbReference type="InterPro" id="IPR007594">
    <property type="entry name" value="RFT1"/>
</dbReference>
<feature type="transmembrane region" description="Helical" evidence="9">
    <location>
        <begin position="103"/>
        <end position="121"/>
    </location>
</feature>
<sequence>MSLARSLAMNFSGQLMARVLSFGINMYLLRVVDNDVLGLVNVRLFLLYNTILFLTREPMRKANILRSSLPSFINLIWLSPLMALILSVFCTFFWQTFSSSHDLPYYVLLVFPISAIIESLAEPFAVISLRFSLSGHFTIAQSLLILLQRVFVLALIISTSINHLDIFAYAQVLSSATYLMFHFIGFLYYSRKSIPELASFSGFRSFFPIPSYGIERESLSAVGTLFAHSIVKQLMTDGSAYVMTFTELLSLKSQAVYDAVEKVGSLVARIVLAPLEEMCFAYFSNTVNQSSKVFSKNTDSHDTLVQNFYIVLHVACVAGIVVSVFGIPYSPLAVYLYGGHLLYDNGGAVLLSLYCVYLSILAVNGITECFAMATMSNSQVFSHGGFLLVSAIAHLMVTFTLCTYMKAAGFIVANAINMLVRVAYSWRHIRNFLGDRTPSVSSILPTFSTFVFLFFALMATLFTLLVFGSTPGLSHMAAHLAIGGVLFLLVTAHIVSTDHVFRMVTLRLQKYAP</sequence>
<organism evidence="10 11">
    <name type="scientific">Haemonchus contortus</name>
    <name type="common">Barber pole worm</name>
    <dbReference type="NCBI Taxonomy" id="6289"/>
    <lineage>
        <taxon>Eukaryota</taxon>
        <taxon>Metazoa</taxon>
        <taxon>Ecdysozoa</taxon>
        <taxon>Nematoda</taxon>
        <taxon>Chromadorea</taxon>
        <taxon>Rhabditida</taxon>
        <taxon>Rhabditina</taxon>
        <taxon>Rhabditomorpha</taxon>
        <taxon>Strongyloidea</taxon>
        <taxon>Trichostrongylidae</taxon>
        <taxon>Haemonchus</taxon>
    </lineage>
</organism>
<accession>A0A7I4YM63</accession>
<feature type="transmembrane region" description="Helical" evidence="9">
    <location>
        <begin position="407"/>
        <end position="426"/>
    </location>
</feature>
<evidence type="ECO:0000256" key="6">
    <source>
        <dbReference type="ARBA" id="ARBA00022989"/>
    </source>
</evidence>